<reference evidence="2" key="1">
    <citation type="submission" date="2021-05" db="EMBL/GenBank/DDBJ databases">
        <title>Direct Submission.</title>
        <authorList>
            <person name="Li K."/>
            <person name="Gao J."/>
        </authorList>
    </citation>
    <scope>NUCLEOTIDE SEQUENCE [LARGE SCALE GENOMIC DNA]</scope>
    <source>
        <strain evidence="2">MG62</strain>
    </source>
</reference>
<evidence type="ECO:0000313" key="1">
    <source>
        <dbReference type="EMBL" id="QWB28406.1"/>
    </source>
</evidence>
<organism evidence="1 2">
    <name type="scientific">Streptomyces koelreuteriae</name>
    <dbReference type="NCBI Taxonomy" id="2838015"/>
    <lineage>
        <taxon>Bacteria</taxon>
        <taxon>Bacillati</taxon>
        <taxon>Actinomycetota</taxon>
        <taxon>Actinomycetes</taxon>
        <taxon>Kitasatosporales</taxon>
        <taxon>Streptomycetaceae</taxon>
        <taxon>Streptomyces</taxon>
    </lineage>
</organism>
<gene>
    <name evidence="1" type="ORF">KJK29_23630</name>
</gene>
<accession>A0ABX8G4X2</accession>
<evidence type="ECO:0000313" key="2">
    <source>
        <dbReference type="Proteomes" id="UP000679629"/>
    </source>
</evidence>
<proteinExistence type="predicted"/>
<keyword evidence="2" id="KW-1185">Reference proteome</keyword>
<name>A0ABX8G4X2_9ACTN</name>
<protein>
    <submittedName>
        <fullName evidence="1">Uncharacterized protein</fullName>
    </submittedName>
</protein>
<dbReference type="EMBL" id="CP075896">
    <property type="protein sequence ID" value="QWB28406.1"/>
    <property type="molecule type" value="Genomic_DNA"/>
</dbReference>
<dbReference type="Proteomes" id="UP000679629">
    <property type="component" value="Chromosome"/>
</dbReference>
<sequence>MWIDFGLSGLTKWFAGPWVNEATPEEIVTGAADWGDGVYAATLVEDARRLLESPLPTRTIELLWRAAIGLPYDPDGMWLDGRAWLRDIVRIALDRMHRAEPSFAPASPASPVDGPLKQEVLEEIREVTPTAEVAVGAGGAEVMAALEQVVVEVDPDLGFRFFLRVLKAHLVPVTASQYERYHELGGRFGYHELVVDDGTLQSVDTD</sequence>